<reference evidence="5 6" key="1">
    <citation type="submission" date="2015-06" db="EMBL/GenBank/DDBJ databases">
        <title>Genome sequence of Pseudoalteromonas peptidolytica.</title>
        <authorList>
            <person name="Xie B.-B."/>
            <person name="Rong J.-C."/>
            <person name="Qin Q.-L."/>
            <person name="Zhang Y.-Z."/>
        </authorList>
    </citation>
    <scope>NUCLEOTIDE SEQUENCE [LARGE SCALE GENOMIC DNA]</scope>
    <source>
        <strain evidence="5 6">F12-50-A1</strain>
    </source>
</reference>
<dbReference type="AlphaFoldDB" id="A0A8I0MVP2"/>
<keyword evidence="3 5" id="KW-0808">Transferase</keyword>
<dbReference type="InterPro" id="IPR050881">
    <property type="entry name" value="LL-DAP_aminotransferase"/>
</dbReference>
<dbReference type="PANTHER" id="PTHR42832">
    <property type="entry name" value="AMINO ACID AMINOTRANSFERASE"/>
    <property type="match status" value="1"/>
</dbReference>
<keyword evidence="2 5" id="KW-0032">Aminotransferase</keyword>
<protein>
    <submittedName>
        <fullName evidence="5">N-succinyldiaminopimelate aminotransferase</fullName>
    </submittedName>
</protein>
<dbReference type="PANTHER" id="PTHR42832:SF3">
    <property type="entry name" value="L-GLUTAMINE--4-(METHYLSULFANYL)-2-OXOBUTANOATE AMINOTRANSFERASE"/>
    <property type="match status" value="1"/>
</dbReference>
<dbReference type="InterPro" id="IPR015422">
    <property type="entry name" value="PyrdxlP-dep_Trfase_small"/>
</dbReference>
<dbReference type="CDD" id="cd00609">
    <property type="entry name" value="AAT_like"/>
    <property type="match status" value="1"/>
</dbReference>
<proteinExistence type="predicted"/>
<evidence type="ECO:0000259" key="4">
    <source>
        <dbReference type="Pfam" id="PF00155"/>
    </source>
</evidence>
<dbReference type="Gene3D" id="3.90.1150.10">
    <property type="entry name" value="Aspartate Aminotransferase, domain 1"/>
    <property type="match status" value="1"/>
</dbReference>
<keyword evidence="6" id="KW-1185">Reference proteome</keyword>
<comment type="caution">
    <text evidence="5">The sequence shown here is derived from an EMBL/GenBank/DDBJ whole genome shotgun (WGS) entry which is preliminary data.</text>
</comment>
<dbReference type="Proteomes" id="UP000660708">
    <property type="component" value="Unassembled WGS sequence"/>
</dbReference>
<dbReference type="SUPFAM" id="SSF53383">
    <property type="entry name" value="PLP-dependent transferases"/>
    <property type="match status" value="1"/>
</dbReference>
<comment type="cofactor">
    <cofactor evidence="1">
        <name>pyridoxal 5'-phosphate</name>
        <dbReference type="ChEBI" id="CHEBI:597326"/>
    </cofactor>
</comment>
<dbReference type="InterPro" id="IPR004839">
    <property type="entry name" value="Aminotransferase_I/II_large"/>
</dbReference>
<dbReference type="GO" id="GO:0030170">
    <property type="term" value="F:pyridoxal phosphate binding"/>
    <property type="evidence" value="ECO:0007669"/>
    <property type="project" value="InterPro"/>
</dbReference>
<sequence length="406" mass="45035">MHFAERLYPQSRLSALLSGSSPNKPELDLSIGEPNVALDKKVLSTIPAGYSDLALYPRASLQYELQTTISRWLQSRYGSSRDFSISPEQIAILAGSREGIFMLPIALFNRQLQQGEQVTIAMPDPGYPIYLASAENIGARVKSITHKQLHQLTADASDTFTDWSQIDLMFVCSPNNPTGEVLPLKQWIRLIELAKEHQFILVADECYSEIYIEPYAPTGILEACVAMGNIHFDNCLAVHSLSKRSGLPGLRSGFMAGDQTLIKKLQAYRNYHGVSLSSIQLSASQAAWSDEEHVCKNRQTYSKKFTALTQYLEALPSYQVPQGGFYLWLDTGCPSEQICGHLYQHFGIKALPGHYLAISADAVNDYQNYIRIALVCSQEDIEFVGNAIKESILSCSRSNATGDHVA</sequence>
<gene>
    <name evidence="5" type="primary">dapC</name>
    <name evidence="5" type="ORF">PPEP_a2838</name>
</gene>
<accession>A0A8I0MVP2</accession>
<evidence type="ECO:0000256" key="1">
    <source>
        <dbReference type="ARBA" id="ARBA00001933"/>
    </source>
</evidence>
<evidence type="ECO:0000313" key="6">
    <source>
        <dbReference type="Proteomes" id="UP000660708"/>
    </source>
</evidence>
<dbReference type="EMBL" id="AQHF01000024">
    <property type="protein sequence ID" value="MBE0346730.1"/>
    <property type="molecule type" value="Genomic_DNA"/>
</dbReference>
<name>A0A8I0MVP2_9GAMM</name>
<dbReference type="InterPro" id="IPR015424">
    <property type="entry name" value="PyrdxlP-dep_Trfase"/>
</dbReference>
<evidence type="ECO:0000256" key="3">
    <source>
        <dbReference type="ARBA" id="ARBA00022679"/>
    </source>
</evidence>
<dbReference type="Pfam" id="PF00155">
    <property type="entry name" value="Aminotran_1_2"/>
    <property type="match status" value="1"/>
</dbReference>
<evidence type="ECO:0000256" key="2">
    <source>
        <dbReference type="ARBA" id="ARBA00022576"/>
    </source>
</evidence>
<dbReference type="Gene3D" id="3.40.640.10">
    <property type="entry name" value="Type I PLP-dependent aspartate aminotransferase-like (Major domain)"/>
    <property type="match status" value="1"/>
</dbReference>
<dbReference type="InterPro" id="IPR015421">
    <property type="entry name" value="PyrdxlP-dep_Trfase_major"/>
</dbReference>
<dbReference type="RefSeq" id="WP_147389568.1">
    <property type="nucleotide sequence ID" value="NZ_AQHF01000024.1"/>
</dbReference>
<organism evidence="5 6">
    <name type="scientific">Pseudoalteromonas peptidolytica F12-50-A1</name>
    <dbReference type="NCBI Taxonomy" id="1315280"/>
    <lineage>
        <taxon>Bacteria</taxon>
        <taxon>Pseudomonadati</taxon>
        <taxon>Pseudomonadota</taxon>
        <taxon>Gammaproteobacteria</taxon>
        <taxon>Alteromonadales</taxon>
        <taxon>Pseudoalteromonadaceae</taxon>
        <taxon>Pseudoalteromonas</taxon>
    </lineage>
</organism>
<dbReference type="GO" id="GO:0008483">
    <property type="term" value="F:transaminase activity"/>
    <property type="evidence" value="ECO:0007669"/>
    <property type="project" value="UniProtKB-KW"/>
</dbReference>
<evidence type="ECO:0000313" key="5">
    <source>
        <dbReference type="EMBL" id="MBE0346730.1"/>
    </source>
</evidence>
<feature type="domain" description="Aminotransferase class I/classII large" evidence="4">
    <location>
        <begin position="27"/>
        <end position="382"/>
    </location>
</feature>